<gene>
    <name evidence="2" type="ORF">GCM10010315_45890</name>
</gene>
<comment type="caution">
    <text evidence="2">The sequence shown here is derived from an EMBL/GenBank/DDBJ whole genome shotgun (WGS) entry which is preliminary data.</text>
</comment>
<dbReference type="Proteomes" id="UP001500886">
    <property type="component" value="Unassembled WGS sequence"/>
</dbReference>
<evidence type="ECO:0000313" key="3">
    <source>
        <dbReference type="Proteomes" id="UP001500886"/>
    </source>
</evidence>
<proteinExistence type="predicted"/>
<dbReference type="EMBL" id="BAAASL010000018">
    <property type="protein sequence ID" value="GAA2721907.1"/>
    <property type="molecule type" value="Genomic_DNA"/>
</dbReference>
<feature type="domain" description="DUF397" evidence="1">
    <location>
        <begin position="26"/>
        <end position="76"/>
    </location>
</feature>
<keyword evidence="3" id="KW-1185">Reference proteome</keyword>
<protein>
    <recommendedName>
        <fullName evidence="1">DUF397 domain-containing protein</fullName>
    </recommendedName>
</protein>
<dbReference type="RefSeq" id="WP_344437364.1">
    <property type="nucleotide sequence ID" value="NZ_BAAASL010000018.1"/>
</dbReference>
<accession>A0ABP6GDQ7</accession>
<reference evidence="3" key="1">
    <citation type="journal article" date="2019" name="Int. J. Syst. Evol. Microbiol.">
        <title>The Global Catalogue of Microorganisms (GCM) 10K type strain sequencing project: providing services to taxonomists for standard genome sequencing and annotation.</title>
        <authorList>
            <consortium name="The Broad Institute Genomics Platform"/>
            <consortium name="The Broad Institute Genome Sequencing Center for Infectious Disease"/>
            <person name="Wu L."/>
            <person name="Ma J."/>
        </authorList>
    </citation>
    <scope>NUCLEOTIDE SEQUENCE [LARGE SCALE GENOMIC DNA]</scope>
    <source>
        <strain evidence="3">JCM 4542</strain>
    </source>
</reference>
<dbReference type="InterPro" id="IPR007278">
    <property type="entry name" value="DUF397"/>
</dbReference>
<evidence type="ECO:0000313" key="2">
    <source>
        <dbReference type="EMBL" id="GAA2721907.1"/>
    </source>
</evidence>
<organism evidence="2 3">
    <name type="scientific">Streptomyces luteosporeus</name>
    <dbReference type="NCBI Taxonomy" id="173856"/>
    <lineage>
        <taxon>Bacteria</taxon>
        <taxon>Bacillati</taxon>
        <taxon>Actinomycetota</taxon>
        <taxon>Actinomycetes</taxon>
        <taxon>Kitasatosporales</taxon>
        <taxon>Streptomycetaceae</taxon>
        <taxon>Streptomyces</taxon>
    </lineage>
</organism>
<sequence>MSTHEAWFKSSRSGGEGTACVEVALSWVKSSHSGSEGTACVEVATTPRTVHVRDSKRRGGPQLSIPAAAWAAFLSAQAGAWAAAPRRGAGNCAIGH</sequence>
<evidence type="ECO:0000259" key="1">
    <source>
        <dbReference type="Pfam" id="PF04149"/>
    </source>
</evidence>
<dbReference type="Pfam" id="PF04149">
    <property type="entry name" value="DUF397"/>
    <property type="match status" value="2"/>
</dbReference>
<feature type="domain" description="DUF397" evidence="1">
    <location>
        <begin position="6"/>
        <end position="24"/>
    </location>
</feature>
<name>A0ABP6GDQ7_9ACTN</name>